<evidence type="ECO:0000313" key="3">
    <source>
        <dbReference type="Proteomes" id="UP001319080"/>
    </source>
</evidence>
<sequence length="310" mass="34240">MGKQTSIIKLEGKCGDKVYYWHPKYGWLVRDVTSVDAERILTDPAFARVRENNAQFAQSAMFVKALRAAFYPLFQPLADTHMTSRITSAIAKAIKADPATSPKERRLAHGDLRYLIDLNFNKETPLKKILTAEYSITKAQNTHTTIFIPQSNRFVKAPKSATHFRLVSSVATISYDAGAMTVHTTYSGYIPTQKVDATPITLTNTCASLPNSFMTHVVGVEFFQETNGIYYPLHAKTCNALAIIDAKKVVQRKRTVEYKRGAIHAGRQCRAPRTQPLFKSATERLPAGVRHAAKARPSPGSQGIPGTASG</sequence>
<evidence type="ECO:0000313" key="2">
    <source>
        <dbReference type="EMBL" id="MBT1709516.1"/>
    </source>
</evidence>
<proteinExistence type="predicted"/>
<keyword evidence="3" id="KW-1185">Reference proteome</keyword>
<accession>A0AAP2DY51</accession>
<name>A0AAP2DY51_9BACT</name>
<dbReference type="EMBL" id="JAHESE010000014">
    <property type="protein sequence ID" value="MBT1709516.1"/>
    <property type="molecule type" value="Genomic_DNA"/>
</dbReference>
<evidence type="ECO:0000256" key="1">
    <source>
        <dbReference type="SAM" id="MobiDB-lite"/>
    </source>
</evidence>
<dbReference type="RefSeq" id="WP_254085096.1">
    <property type="nucleotide sequence ID" value="NZ_JAHESE010000014.1"/>
</dbReference>
<reference evidence="2 3" key="1">
    <citation type="submission" date="2021-05" db="EMBL/GenBank/DDBJ databases">
        <title>A Polyphasic approach of four new species of the genus Ohtaekwangia: Ohtaekwangia histidinii sp. nov., Ohtaekwangia cretensis sp. nov., Ohtaekwangia indiensis sp. nov., Ohtaekwangia reichenbachii sp. nov. from diverse environment.</title>
        <authorList>
            <person name="Octaviana S."/>
        </authorList>
    </citation>
    <scope>NUCLEOTIDE SEQUENCE [LARGE SCALE GENOMIC DNA]</scope>
    <source>
        <strain evidence="2 3">PWU5</strain>
    </source>
</reference>
<organism evidence="2 3">
    <name type="scientific">Dawidia cretensis</name>
    <dbReference type="NCBI Taxonomy" id="2782350"/>
    <lineage>
        <taxon>Bacteria</taxon>
        <taxon>Pseudomonadati</taxon>
        <taxon>Bacteroidota</taxon>
        <taxon>Cytophagia</taxon>
        <taxon>Cytophagales</taxon>
        <taxon>Chryseotaleaceae</taxon>
        <taxon>Dawidia</taxon>
    </lineage>
</organism>
<gene>
    <name evidence="2" type="ORF">KK062_14840</name>
</gene>
<protein>
    <submittedName>
        <fullName evidence="2">Uncharacterized protein</fullName>
    </submittedName>
</protein>
<feature type="region of interest" description="Disordered" evidence="1">
    <location>
        <begin position="289"/>
        <end position="310"/>
    </location>
</feature>
<dbReference type="Proteomes" id="UP001319080">
    <property type="component" value="Unassembled WGS sequence"/>
</dbReference>
<dbReference type="AlphaFoldDB" id="A0AAP2DY51"/>
<comment type="caution">
    <text evidence="2">The sequence shown here is derived from an EMBL/GenBank/DDBJ whole genome shotgun (WGS) entry which is preliminary data.</text>
</comment>